<dbReference type="Proteomes" id="UP001436297">
    <property type="component" value="Chromosome"/>
</dbReference>
<dbReference type="EMBL" id="CP128355">
    <property type="protein sequence ID" value="XAF69640.1"/>
    <property type="molecule type" value="Genomic_DNA"/>
</dbReference>
<protein>
    <submittedName>
        <fullName evidence="1">Uncharacterized protein</fullName>
    </submittedName>
</protein>
<proteinExistence type="predicted"/>
<keyword evidence="2" id="KW-1185">Reference proteome</keyword>
<evidence type="ECO:0000313" key="2">
    <source>
        <dbReference type="Proteomes" id="UP001436297"/>
    </source>
</evidence>
<evidence type="ECO:0000313" key="1">
    <source>
        <dbReference type="EMBL" id="XAF69640.1"/>
    </source>
</evidence>
<gene>
    <name evidence="1" type="ORF">QQM35_06065</name>
</gene>
<dbReference type="RefSeq" id="WP_342610274.1">
    <property type="nucleotide sequence ID" value="NZ_CP128355.1"/>
</dbReference>
<name>A0ABZ3EB28_9STAP</name>
<sequence>MDDIIKILTFIILATIRQTPDILKQLRKWHLDYLKAKKDNQKDD</sequence>
<accession>A0ABZ3EB28</accession>
<organism evidence="1 2">
    <name type="scientific">Staphylococcus hsinchuensis</name>
    <dbReference type="NCBI Taxonomy" id="3051183"/>
    <lineage>
        <taxon>Bacteria</taxon>
        <taxon>Bacillati</taxon>
        <taxon>Bacillota</taxon>
        <taxon>Bacilli</taxon>
        <taxon>Bacillales</taxon>
        <taxon>Staphylococcaceae</taxon>
        <taxon>Staphylococcus</taxon>
    </lineage>
</organism>
<reference evidence="1 2" key="1">
    <citation type="journal article" date="2024" name="Pathogens">
        <title>Staphylococcus hsinchuensis sp. nov., Isolated from Soymilk.</title>
        <authorList>
            <person name="Wang Y.T."/>
            <person name="Lin Y.C."/>
            <person name="Hsieh Y.H."/>
            <person name="Lin Y.T."/>
            <person name="Hamada M."/>
            <person name="Chen C.C."/>
            <person name="Liou J.S."/>
            <person name="Lee A.Y."/>
            <person name="Zhang W.L."/>
            <person name="Chen Y.T."/>
            <person name="Huang C.H."/>
        </authorList>
    </citation>
    <scope>NUCLEOTIDE SEQUENCE [LARGE SCALE GENOMIC DNA]</scope>
    <source>
        <strain evidence="1 2">H164</strain>
    </source>
</reference>